<dbReference type="GO" id="GO:0071111">
    <property type="term" value="F:cyclic-guanylate-specific phosphodiesterase activity"/>
    <property type="evidence" value="ECO:0007669"/>
    <property type="project" value="InterPro"/>
</dbReference>
<evidence type="ECO:0000259" key="1">
    <source>
        <dbReference type="PROSITE" id="PS50883"/>
    </source>
</evidence>
<reference evidence="2" key="1">
    <citation type="submission" date="2024-02" db="EMBL/GenBank/DDBJ databases">
        <title>Complete genome sequence of Vreelandella sp. SM1641, a marine exopolysaccharide-producing bacterium isolated from deep-sea hydrothermal sediment of the southwest Indian Ocean.</title>
        <authorList>
            <person name="Zhu H."/>
            <person name="Sun M."/>
        </authorList>
    </citation>
    <scope>NUCLEOTIDE SEQUENCE</scope>
    <source>
        <strain evidence="2">SM1641</strain>
        <plasmid evidence="2">plasA</plasmid>
    </source>
</reference>
<dbReference type="CDD" id="cd01948">
    <property type="entry name" value="EAL"/>
    <property type="match status" value="1"/>
</dbReference>
<dbReference type="RefSeq" id="WP_350359723.1">
    <property type="nucleotide sequence ID" value="NZ_CP158485.1"/>
</dbReference>
<protein>
    <submittedName>
        <fullName evidence="2">EAL domain-containing protein</fullName>
    </submittedName>
</protein>
<dbReference type="InterPro" id="IPR035919">
    <property type="entry name" value="EAL_sf"/>
</dbReference>
<dbReference type="EMBL" id="CP158485">
    <property type="protein sequence ID" value="XBY61388.1"/>
    <property type="molecule type" value="Genomic_DNA"/>
</dbReference>
<proteinExistence type="predicted"/>
<gene>
    <name evidence="2" type="ORF">V8F66_22130</name>
</gene>
<dbReference type="PROSITE" id="PS50883">
    <property type="entry name" value="EAL"/>
    <property type="match status" value="1"/>
</dbReference>
<sequence>MLDLAKRGYRLVLDDFGTGYYGLGDLGRYPLETVKIDKSFVSGPKASSLNASLVKTIVFMANHCGMKTIAEGIDTPEQEAFVRDTGCTHGQGFLFSRPTSVADIIALMAPPSPSPTASWNESVSVSGHAPSGARESSLCPAMHYRGAWSSIVVARCPLPVARCPAQGPLACRAGWPSKRRRGPSC</sequence>
<accession>A0AAU7XVM0</accession>
<dbReference type="InterPro" id="IPR001633">
    <property type="entry name" value="EAL_dom"/>
</dbReference>
<dbReference type="PANTHER" id="PTHR33121">
    <property type="entry name" value="CYCLIC DI-GMP PHOSPHODIESTERASE PDEF"/>
    <property type="match status" value="1"/>
</dbReference>
<keyword evidence="2" id="KW-0614">Plasmid</keyword>
<feature type="domain" description="EAL" evidence="1">
    <location>
        <begin position="1"/>
        <end position="112"/>
    </location>
</feature>
<dbReference type="Pfam" id="PF00563">
    <property type="entry name" value="EAL"/>
    <property type="match status" value="1"/>
</dbReference>
<name>A0AAU7XVM0_9GAMM</name>
<dbReference type="KEGG" id="vrs:V8F66_22130"/>
<organism evidence="2">
    <name type="scientific">Vreelandella sp. SM1641</name>
    <dbReference type="NCBI Taxonomy" id="3126101"/>
    <lineage>
        <taxon>Bacteria</taxon>
        <taxon>Pseudomonadati</taxon>
        <taxon>Pseudomonadota</taxon>
        <taxon>Gammaproteobacteria</taxon>
        <taxon>Oceanospirillales</taxon>
        <taxon>Halomonadaceae</taxon>
        <taxon>Vreelandella</taxon>
    </lineage>
</organism>
<geneLocation type="plasmid" evidence="2">
    <name>plasA</name>
</geneLocation>
<dbReference type="Gene3D" id="3.20.20.450">
    <property type="entry name" value="EAL domain"/>
    <property type="match status" value="1"/>
</dbReference>
<dbReference type="PANTHER" id="PTHR33121:SF70">
    <property type="entry name" value="SIGNALING PROTEIN YKOW"/>
    <property type="match status" value="1"/>
</dbReference>
<dbReference type="InterPro" id="IPR050706">
    <property type="entry name" value="Cyclic-di-GMP_PDE-like"/>
</dbReference>
<evidence type="ECO:0000313" key="2">
    <source>
        <dbReference type="EMBL" id="XBY61388.1"/>
    </source>
</evidence>
<dbReference type="SUPFAM" id="SSF141868">
    <property type="entry name" value="EAL domain-like"/>
    <property type="match status" value="1"/>
</dbReference>
<dbReference type="AlphaFoldDB" id="A0AAU7XVM0"/>